<dbReference type="Proteomes" id="UP000280368">
    <property type="component" value="Unassembled WGS sequence"/>
</dbReference>
<dbReference type="PIRSF" id="PIRSF000151">
    <property type="entry name" value="GPR"/>
    <property type="match status" value="1"/>
</dbReference>
<evidence type="ECO:0000256" key="7">
    <source>
        <dbReference type="HAMAP-Rule" id="MF_00412"/>
    </source>
</evidence>
<dbReference type="NCBIfam" id="TIGR00407">
    <property type="entry name" value="proA"/>
    <property type="match status" value="1"/>
</dbReference>
<dbReference type="InterPro" id="IPR000965">
    <property type="entry name" value="GPR_dom"/>
</dbReference>
<keyword evidence="3 7" id="KW-0641">Proline biosynthesis</keyword>
<comment type="catalytic activity">
    <reaction evidence="6 7">
        <text>L-glutamate 5-semialdehyde + phosphate + NADP(+) = L-glutamyl 5-phosphate + NADPH + H(+)</text>
        <dbReference type="Rhea" id="RHEA:19541"/>
        <dbReference type="ChEBI" id="CHEBI:15378"/>
        <dbReference type="ChEBI" id="CHEBI:43474"/>
        <dbReference type="ChEBI" id="CHEBI:57783"/>
        <dbReference type="ChEBI" id="CHEBI:58066"/>
        <dbReference type="ChEBI" id="CHEBI:58274"/>
        <dbReference type="ChEBI" id="CHEBI:58349"/>
        <dbReference type="EC" id="1.2.1.41"/>
    </reaction>
</comment>
<evidence type="ECO:0000259" key="8">
    <source>
        <dbReference type="Pfam" id="PF00171"/>
    </source>
</evidence>
<dbReference type="InterPro" id="IPR012134">
    <property type="entry name" value="Glu-5-SA_DH"/>
</dbReference>
<keyword evidence="5 7" id="KW-0560">Oxidoreductase</keyword>
<dbReference type="InterPro" id="IPR016163">
    <property type="entry name" value="Ald_DH_C"/>
</dbReference>
<evidence type="ECO:0000256" key="4">
    <source>
        <dbReference type="ARBA" id="ARBA00022857"/>
    </source>
</evidence>
<proteinExistence type="inferred from homology"/>
<evidence type="ECO:0000313" key="9">
    <source>
        <dbReference type="EMBL" id="RMA75952.1"/>
    </source>
</evidence>
<evidence type="ECO:0000313" key="10">
    <source>
        <dbReference type="Proteomes" id="UP000280368"/>
    </source>
</evidence>
<sequence>MRGGKTMQNEGHAQIDNIKTMNHLLPIKKRDSVLSRMAELLEEERTNIKTINQQDIKNYSGDDLAMEKRLLVDDAKIDGMILSLQQLSSQNDPIGVERFNFDHANGLKIINKTAAFGTIMIIYESRPDVTVEAGGIAFKSGNKILLKGGKESLQSNLKIVELWHQALKENTISIEWVEYLNYNREETQTFLEKPTQKVDLIVPRGGEQLIAFVKKHAKCPVIISGRGNNFVYVNAEADLNQALSIIINGKTSNISVCNALDKVLIDTNLPNWEVFAKQIIAELQHKNVIVLGDQSISKIADVPQIESDLIWHEEFLDYKIVIGTTNSDQEAIDKINKYCGGHSASIITKNDAVAQNFMDNVDTAAVYQNASTRFTDGGQFGLGGELAISTDKLHQRGPIGLQHLVTNKWYVYGDGQIR</sequence>
<dbReference type="EC" id="1.2.1.41" evidence="7"/>
<comment type="caution">
    <text evidence="9">The sequence shown here is derived from an EMBL/GenBank/DDBJ whole genome shotgun (WGS) entry which is preliminary data.</text>
</comment>
<evidence type="ECO:0000256" key="2">
    <source>
        <dbReference type="ARBA" id="ARBA00022605"/>
    </source>
</evidence>
<dbReference type="AlphaFoldDB" id="A0A3M0AA30"/>
<organism evidence="9 10">
    <name type="scientific">Flavobacterium weaverense</name>
    <dbReference type="NCBI Taxonomy" id="271156"/>
    <lineage>
        <taxon>Bacteria</taxon>
        <taxon>Pseudomonadati</taxon>
        <taxon>Bacteroidota</taxon>
        <taxon>Flavobacteriia</taxon>
        <taxon>Flavobacteriales</taxon>
        <taxon>Flavobacteriaceae</taxon>
        <taxon>Flavobacterium</taxon>
    </lineage>
</organism>
<dbReference type="HAMAP" id="MF_00412">
    <property type="entry name" value="ProA"/>
    <property type="match status" value="1"/>
</dbReference>
<keyword evidence="7" id="KW-0963">Cytoplasm</keyword>
<dbReference type="InterPro" id="IPR015590">
    <property type="entry name" value="Aldehyde_DH_dom"/>
</dbReference>
<keyword evidence="2 7" id="KW-0028">Amino-acid biosynthesis</keyword>
<dbReference type="Gene3D" id="3.40.605.10">
    <property type="entry name" value="Aldehyde Dehydrogenase, Chain A, domain 1"/>
    <property type="match status" value="1"/>
</dbReference>
<gene>
    <name evidence="7" type="primary">proA</name>
    <name evidence="9" type="ORF">BC961_1661</name>
</gene>
<reference evidence="9 10" key="1">
    <citation type="submission" date="2018-10" db="EMBL/GenBank/DDBJ databases">
        <title>Genomic Encyclopedia of Archaeal and Bacterial Type Strains, Phase II (KMG-II): from individual species to whole genera.</title>
        <authorList>
            <person name="Goeker M."/>
        </authorList>
    </citation>
    <scope>NUCLEOTIDE SEQUENCE [LARGE SCALE GENOMIC DNA]</scope>
    <source>
        <strain evidence="9 10">DSM 19727</strain>
    </source>
</reference>
<dbReference type="GO" id="GO:0004350">
    <property type="term" value="F:glutamate-5-semialdehyde dehydrogenase activity"/>
    <property type="evidence" value="ECO:0007669"/>
    <property type="project" value="UniProtKB-UniRule"/>
</dbReference>
<feature type="domain" description="Aldehyde dehydrogenase" evidence="8">
    <location>
        <begin position="25"/>
        <end position="283"/>
    </location>
</feature>
<dbReference type="Gene3D" id="3.40.309.10">
    <property type="entry name" value="Aldehyde Dehydrogenase, Chain A, domain 2"/>
    <property type="match status" value="1"/>
</dbReference>
<keyword evidence="10" id="KW-1185">Reference proteome</keyword>
<evidence type="ECO:0000256" key="5">
    <source>
        <dbReference type="ARBA" id="ARBA00023002"/>
    </source>
</evidence>
<dbReference type="GO" id="GO:0005737">
    <property type="term" value="C:cytoplasm"/>
    <property type="evidence" value="ECO:0007669"/>
    <property type="project" value="UniProtKB-SubCell"/>
</dbReference>
<dbReference type="GO" id="GO:0055129">
    <property type="term" value="P:L-proline biosynthetic process"/>
    <property type="evidence" value="ECO:0007669"/>
    <property type="project" value="UniProtKB-UniRule"/>
</dbReference>
<dbReference type="Pfam" id="PF00171">
    <property type="entry name" value="Aldedh"/>
    <property type="match status" value="1"/>
</dbReference>
<name>A0A3M0AA30_9FLAO</name>
<comment type="pathway">
    <text evidence="1 7">Amino-acid biosynthesis; L-proline biosynthesis; L-glutamate 5-semialdehyde from L-glutamate: step 2/2.</text>
</comment>
<comment type="function">
    <text evidence="7">Catalyzes the NADPH-dependent reduction of L-glutamate 5-phosphate into L-glutamate 5-semialdehyde and phosphate. The product spontaneously undergoes cyclization to form 1-pyrroline-5-carboxylate.</text>
</comment>
<protein>
    <recommendedName>
        <fullName evidence="7">Gamma-glutamyl phosphate reductase</fullName>
        <shortName evidence="7">GPR</shortName>
        <ecNumber evidence="7">1.2.1.41</ecNumber>
    </recommendedName>
    <alternativeName>
        <fullName evidence="7">Glutamate-5-semialdehyde dehydrogenase</fullName>
    </alternativeName>
    <alternativeName>
        <fullName evidence="7">Glutamyl-gamma-semialdehyde dehydrogenase</fullName>
        <shortName evidence="7">GSA dehydrogenase</shortName>
    </alternativeName>
</protein>
<keyword evidence="4 7" id="KW-0521">NADP</keyword>
<evidence type="ECO:0000256" key="1">
    <source>
        <dbReference type="ARBA" id="ARBA00004985"/>
    </source>
</evidence>
<dbReference type="PANTHER" id="PTHR11063">
    <property type="entry name" value="GLUTAMATE SEMIALDEHYDE DEHYDROGENASE"/>
    <property type="match status" value="1"/>
</dbReference>
<dbReference type="NCBIfam" id="NF001221">
    <property type="entry name" value="PRK00197.1"/>
    <property type="match status" value="1"/>
</dbReference>
<dbReference type="SUPFAM" id="SSF53720">
    <property type="entry name" value="ALDH-like"/>
    <property type="match status" value="1"/>
</dbReference>
<dbReference type="InterPro" id="IPR016162">
    <property type="entry name" value="Ald_DH_N"/>
</dbReference>
<dbReference type="UniPathway" id="UPA00098">
    <property type="reaction ID" value="UER00360"/>
</dbReference>
<evidence type="ECO:0000256" key="3">
    <source>
        <dbReference type="ARBA" id="ARBA00022650"/>
    </source>
</evidence>
<dbReference type="EMBL" id="REFH01000009">
    <property type="protein sequence ID" value="RMA75952.1"/>
    <property type="molecule type" value="Genomic_DNA"/>
</dbReference>
<comment type="similarity">
    <text evidence="7">Belongs to the gamma-glutamyl phosphate reductase family.</text>
</comment>
<evidence type="ECO:0000256" key="6">
    <source>
        <dbReference type="ARBA" id="ARBA00049024"/>
    </source>
</evidence>
<dbReference type="CDD" id="cd07079">
    <property type="entry name" value="ALDH_F18-19_ProA-GPR"/>
    <property type="match status" value="1"/>
</dbReference>
<dbReference type="PANTHER" id="PTHR11063:SF8">
    <property type="entry name" value="DELTA-1-PYRROLINE-5-CARBOXYLATE SYNTHASE"/>
    <property type="match status" value="1"/>
</dbReference>
<accession>A0A3M0AA30</accession>
<comment type="subcellular location">
    <subcellularLocation>
        <location evidence="7">Cytoplasm</location>
    </subcellularLocation>
</comment>
<dbReference type="GO" id="GO:0050661">
    <property type="term" value="F:NADP binding"/>
    <property type="evidence" value="ECO:0007669"/>
    <property type="project" value="InterPro"/>
</dbReference>
<dbReference type="InterPro" id="IPR016161">
    <property type="entry name" value="Ald_DH/histidinol_DH"/>
</dbReference>